<reference evidence="1" key="1">
    <citation type="submission" date="2021-06" db="EMBL/GenBank/DDBJ databases">
        <authorList>
            <person name="Kallberg Y."/>
            <person name="Tangrot J."/>
            <person name="Rosling A."/>
        </authorList>
    </citation>
    <scope>NUCLEOTIDE SEQUENCE</scope>
    <source>
        <strain evidence="1">87-6 pot B 2015</strain>
    </source>
</reference>
<organism evidence="1 2">
    <name type="scientific">Funneliformis mosseae</name>
    <name type="common">Endomycorrhizal fungus</name>
    <name type="synonym">Glomus mosseae</name>
    <dbReference type="NCBI Taxonomy" id="27381"/>
    <lineage>
        <taxon>Eukaryota</taxon>
        <taxon>Fungi</taxon>
        <taxon>Fungi incertae sedis</taxon>
        <taxon>Mucoromycota</taxon>
        <taxon>Glomeromycotina</taxon>
        <taxon>Glomeromycetes</taxon>
        <taxon>Glomerales</taxon>
        <taxon>Glomeraceae</taxon>
        <taxon>Funneliformis</taxon>
    </lineage>
</organism>
<comment type="caution">
    <text evidence="1">The sequence shown here is derived from an EMBL/GenBank/DDBJ whole genome shotgun (WGS) entry which is preliminary data.</text>
</comment>
<dbReference type="GO" id="GO:0036297">
    <property type="term" value="P:interstrand cross-link repair"/>
    <property type="evidence" value="ECO:0007669"/>
    <property type="project" value="InterPro"/>
</dbReference>
<accession>A0A9N9F9K0</accession>
<dbReference type="PANTHER" id="PTHR16798:SF0">
    <property type="entry name" value="FANCONI ANEMIA GROUP C PROTEIN"/>
    <property type="match status" value="1"/>
</dbReference>
<dbReference type="Pfam" id="PF02106">
    <property type="entry name" value="Fanconi_C"/>
    <property type="match status" value="1"/>
</dbReference>
<evidence type="ECO:0000313" key="2">
    <source>
        <dbReference type="Proteomes" id="UP000789375"/>
    </source>
</evidence>
<name>A0A9N9F9K0_FUNMO</name>
<sequence>IEFKNAGMEWLVIEELKELLRFWKTDLEFTKELKAKDLDGCYATRTVNIINKVDRLAELLDALHEQFLECNTSEECFTRFPEVQNILEDLVCIRILTLHDTLCQKIIECLLEYTKLFDKMDNVFTHFIGLPKYWCLKVLRTISIGHSQGDNATEKLAYLCGAGSSDLDNSYIEEAVSIITNFLDNIENCLFQLPSTCIENVSEQLIPLLQVPDMFGLIERIILFATKDKLYHTINTEYETILSERFVEYLVSFHHDIYMKLCNQAKLGLWTNCHAAVEHETLASFQQLLFPVNKDYMTPRSITEFLQNKPFFYQVINYPKIFGLCFDVFIKCLEVSPDWRVLRLIKYTITHVIESKDRNGFIPLDITSYFPKLLERLVTVLANDTPGTHAFYKMNSLRRNLLLEQSPSAIHNYRKCVWIILMSFTKWHYWIIEAFFDIQRFPQIHDLQEPINYLAWLIYPREDNNIMIFSNAIGDLITSIRECLKLNQNGKEKVLKCLERYRHILKSNLVLVDITLGLWSKTKSLEFMEEILNACIMSNDHSSSRQMQTMQTNEDINLSALTKILDYFYENQYEKNEEIMKYLNRLKERCIM</sequence>
<dbReference type="GO" id="GO:0034599">
    <property type="term" value="P:cellular response to oxidative stress"/>
    <property type="evidence" value="ECO:0007669"/>
    <property type="project" value="TreeGrafter"/>
</dbReference>
<dbReference type="EMBL" id="CAJVPP010000882">
    <property type="protein sequence ID" value="CAG8519103.1"/>
    <property type="molecule type" value="Genomic_DNA"/>
</dbReference>
<evidence type="ECO:0000313" key="1">
    <source>
        <dbReference type="EMBL" id="CAG8519103.1"/>
    </source>
</evidence>
<dbReference type="GO" id="GO:0043240">
    <property type="term" value="C:Fanconi anaemia nuclear complex"/>
    <property type="evidence" value="ECO:0007669"/>
    <property type="project" value="InterPro"/>
</dbReference>
<feature type="non-terminal residue" evidence="1">
    <location>
        <position position="592"/>
    </location>
</feature>
<dbReference type="InterPro" id="IPR000686">
    <property type="entry name" value="FANCC"/>
</dbReference>
<protein>
    <submittedName>
        <fullName evidence="1">7935_t:CDS:1</fullName>
    </submittedName>
</protein>
<dbReference type="AlphaFoldDB" id="A0A9N9F9K0"/>
<proteinExistence type="predicted"/>
<dbReference type="Proteomes" id="UP000789375">
    <property type="component" value="Unassembled WGS sequence"/>
</dbReference>
<dbReference type="GO" id="GO:0006289">
    <property type="term" value="P:nucleotide-excision repair"/>
    <property type="evidence" value="ECO:0007669"/>
    <property type="project" value="TreeGrafter"/>
</dbReference>
<keyword evidence="2" id="KW-1185">Reference proteome</keyword>
<dbReference type="PANTHER" id="PTHR16798">
    <property type="entry name" value="FANCONI ANEMIA GROUP C PROTEIN FANCC"/>
    <property type="match status" value="1"/>
</dbReference>
<gene>
    <name evidence="1" type="ORF">FMOSSE_LOCUS4937</name>
</gene>